<dbReference type="RefSeq" id="WP_230216591.1">
    <property type="nucleotide sequence ID" value="NZ_JAJKFT010000004.1"/>
</dbReference>
<evidence type="ECO:0000313" key="2">
    <source>
        <dbReference type="Proteomes" id="UP001139103"/>
    </source>
</evidence>
<proteinExistence type="predicted"/>
<name>A0A9X1SFK9_9BACT</name>
<organism evidence="1 2">
    <name type="scientific">Blastopirellula sediminis</name>
    <dbReference type="NCBI Taxonomy" id="2894196"/>
    <lineage>
        <taxon>Bacteria</taxon>
        <taxon>Pseudomonadati</taxon>
        <taxon>Planctomycetota</taxon>
        <taxon>Planctomycetia</taxon>
        <taxon>Pirellulales</taxon>
        <taxon>Pirellulaceae</taxon>
        <taxon>Blastopirellula</taxon>
    </lineage>
</organism>
<sequence length="228" mass="25855">MSNYWEPVEAQWRSQNLDELSPLLDVIADTHQLVADIAQHPEIVKATPSTSLNIERLLLRRLGEELRAVELLACNGHGFQSVSGAANLFEQSHFLTYVSNDDAKAEEFLNWTDLHRSMDSVKKVVETSGSKRGWNADRTEEEYQKYRFLCGFKHNNPRFQTLLQLPCDPDLYLAKLALADSIWFMLTTVGLLAVNRLTSESLSDVISRCNPLLDRAQELLPTLPPDTI</sequence>
<reference evidence="1" key="1">
    <citation type="submission" date="2021-11" db="EMBL/GenBank/DDBJ databases">
        <title>Genome sequence.</title>
        <authorList>
            <person name="Sun Q."/>
        </authorList>
    </citation>
    <scope>NUCLEOTIDE SEQUENCE</scope>
    <source>
        <strain evidence="1">JC732</strain>
    </source>
</reference>
<evidence type="ECO:0000313" key="1">
    <source>
        <dbReference type="EMBL" id="MCC9627852.1"/>
    </source>
</evidence>
<protein>
    <submittedName>
        <fullName evidence="1">Uncharacterized protein</fullName>
    </submittedName>
</protein>
<dbReference type="AlphaFoldDB" id="A0A9X1SFK9"/>
<dbReference type="Proteomes" id="UP001139103">
    <property type="component" value="Unassembled WGS sequence"/>
</dbReference>
<gene>
    <name evidence="1" type="ORF">LOC68_05545</name>
</gene>
<accession>A0A9X1SFK9</accession>
<comment type="caution">
    <text evidence="1">The sequence shown here is derived from an EMBL/GenBank/DDBJ whole genome shotgun (WGS) entry which is preliminary data.</text>
</comment>
<keyword evidence="2" id="KW-1185">Reference proteome</keyword>
<dbReference type="EMBL" id="JAJKFT010000004">
    <property type="protein sequence ID" value="MCC9627852.1"/>
    <property type="molecule type" value="Genomic_DNA"/>
</dbReference>